<proteinExistence type="inferred from homology"/>
<evidence type="ECO:0000259" key="5">
    <source>
        <dbReference type="SMART" id="SM00731"/>
    </source>
</evidence>
<feature type="binding site" evidence="4">
    <location>
        <position position="71"/>
    </location>
    <ligand>
        <name>Zn(2+)</name>
        <dbReference type="ChEBI" id="CHEBI:29105"/>
    </ligand>
</feature>
<sequence length="149" mass="17839">MTNEELTELTRELSDKWFSKPFEHNAVFNHRLRTTGGRYMLSSHAIEVNPKHYEHFGREELISILKHELCHYHLHREGKGYKHSDREFKSLLRKVGGARHCQTLPDANHNRKVHYYECKQCGAKFKRYRRMDTKKYVCGYCRGSLKKNE</sequence>
<dbReference type="GO" id="GO:0005737">
    <property type="term" value="C:cytoplasm"/>
    <property type="evidence" value="ECO:0007669"/>
    <property type="project" value="UniProtKB-SubCell"/>
</dbReference>
<keyword evidence="3 4" id="KW-0862">Zinc</keyword>
<dbReference type="OrthoDB" id="9799909at2"/>
<dbReference type="NCBIfam" id="NF003339">
    <property type="entry name" value="PRK04351.1"/>
    <property type="match status" value="1"/>
</dbReference>
<keyword evidence="1 4" id="KW-0963">Cytoplasm</keyword>
<dbReference type="SMART" id="SM00731">
    <property type="entry name" value="SprT"/>
    <property type="match status" value="1"/>
</dbReference>
<comment type="cofactor">
    <cofactor evidence="4">
        <name>Zn(2+)</name>
        <dbReference type="ChEBI" id="CHEBI:29105"/>
    </cofactor>
    <text evidence="4">Binds 1 zinc ion.</text>
</comment>
<dbReference type="GO" id="GO:0006950">
    <property type="term" value="P:response to stress"/>
    <property type="evidence" value="ECO:0007669"/>
    <property type="project" value="UniProtKB-ARBA"/>
</dbReference>
<evidence type="ECO:0000313" key="6">
    <source>
        <dbReference type="EMBL" id="SFE78749.1"/>
    </source>
</evidence>
<dbReference type="GO" id="GO:0008270">
    <property type="term" value="F:zinc ion binding"/>
    <property type="evidence" value="ECO:0007669"/>
    <property type="project" value="UniProtKB-UniRule"/>
</dbReference>
<accession>A0A1I2DE58</accession>
<protein>
    <recommendedName>
        <fullName evidence="4">Protein SprT-like</fullName>
    </recommendedName>
</protein>
<evidence type="ECO:0000256" key="4">
    <source>
        <dbReference type="HAMAP-Rule" id="MF_00745"/>
    </source>
</evidence>
<feature type="active site" evidence="4">
    <location>
        <position position="68"/>
    </location>
</feature>
<dbReference type="RefSeq" id="WP_091661032.1">
    <property type="nucleotide sequence ID" value="NZ_FONT01000004.1"/>
</dbReference>
<dbReference type="EMBL" id="FONT01000004">
    <property type="protein sequence ID" value="SFE78749.1"/>
    <property type="molecule type" value="Genomic_DNA"/>
</dbReference>
<gene>
    <name evidence="6" type="ORF">SAMN05192532_10413</name>
</gene>
<comment type="similarity">
    <text evidence="4">Belongs to the SprT family.</text>
</comment>
<name>A0A1I2DE58_9BACI</name>
<evidence type="ECO:0000256" key="2">
    <source>
        <dbReference type="ARBA" id="ARBA00022723"/>
    </source>
</evidence>
<evidence type="ECO:0000256" key="3">
    <source>
        <dbReference type="ARBA" id="ARBA00022833"/>
    </source>
</evidence>
<evidence type="ECO:0000313" key="7">
    <source>
        <dbReference type="Proteomes" id="UP000199516"/>
    </source>
</evidence>
<dbReference type="Proteomes" id="UP000199516">
    <property type="component" value="Unassembled WGS sequence"/>
</dbReference>
<dbReference type="STRING" id="930128.SAMN05192532_10413"/>
<comment type="subcellular location">
    <subcellularLocation>
        <location evidence="4">Cytoplasm</location>
    </subcellularLocation>
</comment>
<dbReference type="HAMAP" id="MF_00745">
    <property type="entry name" value="SprT_like"/>
    <property type="match status" value="1"/>
</dbReference>
<feature type="domain" description="SprT-like" evidence="5">
    <location>
        <begin position="4"/>
        <end position="148"/>
    </location>
</feature>
<feature type="binding site" evidence="4">
    <location>
        <position position="67"/>
    </location>
    <ligand>
        <name>Zn(2+)</name>
        <dbReference type="ChEBI" id="CHEBI:29105"/>
    </ligand>
</feature>
<evidence type="ECO:0000256" key="1">
    <source>
        <dbReference type="ARBA" id="ARBA00022490"/>
    </source>
</evidence>
<dbReference type="InterPro" id="IPR023524">
    <property type="entry name" value="Uncharacterised_SprT-like"/>
</dbReference>
<keyword evidence="7" id="KW-1185">Reference proteome</keyword>
<dbReference type="AlphaFoldDB" id="A0A1I2DE58"/>
<organism evidence="6 7">
    <name type="scientific">Alteribacillus iranensis</name>
    <dbReference type="NCBI Taxonomy" id="930128"/>
    <lineage>
        <taxon>Bacteria</taxon>
        <taxon>Bacillati</taxon>
        <taxon>Bacillota</taxon>
        <taxon>Bacilli</taxon>
        <taxon>Bacillales</taxon>
        <taxon>Bacillaceae</taxon>
        <taxon>Alteribacillus</taxon>
    </lineage>
</organism>
<dbReference type="InterPro" id="IPR006640">
    <property type="entry name" value="SprT-like_domain"/>
</dbReference>
<dbReference type="Pfam" id="PF10263">
    <property type="entry name" value="SprT-like"/>
    <property type="match status" value="1"/>
</dbReference>
<keyword evidence="2 4" id="KW-0479">Metal-binding</keyword>
<reference evidence="6 7" key="1">
    <citation type="submission" date="2016-10" db="EMBL/GenBank/DDBJ databases">
        <authorList>
            <person name="de Groot N.N."/>
        </authorList>
    </citation>
    <scope>NUCLEOTIDE SEQUENCE [LARGE SCALE GENOMIC DNA]</scope>
    <source>
        <strain evidence="6 7">DSM 23995</strain>
    </source>
</reference>